<evidence type="ECO:0000256" key="1">
    <source>
        <dbReference type="SAM" id="MobiDB-lite"/>
    </source>
</evidence>
<dbReference type="WBParaSite" id="nRc.2.0.1.t20438-RA">
    <property type="protein sequence ID" value="nRc.2.0.1.t20438-RA"/>
    <property type="gene ID" value="nRc.2.0.1.g20438"/>
</dbReference>
<organism evidence="2 3">
    <name type="scientific">Romanomermis culicivorax</name>
    <name type="common">Nematode worm</name>
    <dbReference type="NCBI Taxonomy" id="13658"/>
    <lineage>
        <taxon>Eukaryota</taxon>
        <taxon>Metazoa</taxon>
        <taxon>Ecdysozoa</taxon>
        <taxon>Nematoda</taxon>
        <taxon>Enoplea</taxon>
        <taxon>Dorylaimia</taxon>
        <taxon>Mermithida</taxon>
        <taxon>Mermithoidea</taxon>
        <taxon>Mermithidae</taxon>
        <taxon>Romanomermis</taxon>
    </lineage>
</organism>
<proteinExistence type="predicted"/>
<evidence type="ECO:0000313" key="3">
    <source>
        <dbReference type="WBParaSite" id="nRc.2.0.1.t20438-RA"/>
    </source>
</evidence>
<reference evidence="3" key="1">
    <citation type="submission" date="2022-11" db="UniProtKB">
        <authorList>
            <consortium name="WormBaseParasite"/>
        </authorList>
    </citation>
    <scope>IDENTIFICATION</scope>
</reference>
<name>A0A915J3M4_ROMCU</name>
<keyword evidence="2" id="KW-1185">Reference proteome</keyword>
<protein>
    <submittedName>
        <fullName evidence="3">Uncharacterized protein</fullName>
    </submittedName>
</protein>
<feature type="region of interest" description="Disordered" evidence="1">
    <location>
        <begin position="113"/>
        <end position="140"/>
    </location>
</feature>
<dbReference type="AlphaFoldDB" id="A0A915J3M4"/>
<accession>A0A915J3M4</accession>
<dbReference type="Proteomes" id="UP000887565">
    <property type="component" value="Unplaced"/>
</dbReference>
<sequence>MIPAKKVAENFKIEKQLHNFREQTFNVQTMQNTVLKMRTARDVLEQLNTTAARITNNVSTIQTIDQIVSAISDQLQAQQLQVQCKIKEKAQITNARFTALAEQMQKLISTTTAVTTDNNPPTPRPPPASFRFPCKDMHDI</sequence>
<evidence type="ECO:0000313" key="2">
    <source>
        <dbReference type="Proteomes" id="UP000887565"/>
    </source>
</evidence>